<proteinExistence type="predicted"/>
<evidence type="ECO:0000313" key="3">
    <source>
        <dbReference type="EMBL" id="KAK3600383.1"/>
    </source>
</evidence>
<gene>
    <name evidence="3" type="ORF">CHS0354_015999</name>
</gene>
<keyword evidence="4" id="KW-1185">Reference proteome</keyword>
<comment type="caution">
    <text evidence="3">The sequence shown here is derived from an EMBL/GenBank/DDBJ whole genome shotgun (WGS) entry which is preliminary data.</text>
</comment>
<dbReference type="AlphaFoldDB" id="A0AAE0SZE3"/>
<evidence type="ECO:0000313" key="4">
    <source>
        <dbReference type="Proteomes" id="UP001195483"/>
    </source>
</evidence>
<dbReference type="EMBL" id="JAEAOA010000998">
    <property type="protein sequence ID" value="KAK3600383.1"/>
    <property type="molecule type" value="Genomic_DNA"/>
</dbReference>
<evidence type="ECO:0000256" key="2">
    <source>
        <dbReference type="SAM" id="Phobius"/>
    </source>
</evidence>
<reference evidence="3" key="1">
    <citation type="journal article" date="2021" name="Genome Biol. Evol.">
        <title>A High-Quality Reference Genome for a Parasitic Bivalve with Doubly Uniparental Inheritance (Bivalvia: Unionida).</title>
        <authorList>
            <person name="Smith C.H."/>
        </authorList>
    </citation>
    <scope>NUCLEOTIDE SEQUENCE</scope>
    <source>
        <strain evidence="3">CHS0354</strain>
    </source>
</reference>
<feature type="region of interest" description="Disordered" evidence="1">
    <location>
        <begin position="68"/>
        <end position="89"/>
    </location>
</feature>
<feature type="transmembrane region" description="Helical" evidence="2">
    <location>
        <begin position="124"/>
        <end position="146"/>
    </location>
</feature>
<dbReference type="CDD" id="cd12087">
    <property type="entry name" value="TM_EGFR-like"/>
    <property type="match status" value="1"/>
</dbReference>
<keyword evidence="2" id="KW-1133">Transmembrane helix</keyword>
<name>A0AAE0SZE3_9BIVA</name>
<keyword evidence="2" id="KW-0472">Membrane</keyword>
<sequence length="163" mass="17991">MAPMMVGSSTSFTVDPATNPCPDRYFRLANLEAMTWEHVQPGVQSMMITCQVEFCYNSTDSTCNSASQCPAAGRKKRATSDNPNDLQTGEQAVSTQIYINIPEANGGSQESNRREETCIEKTTFITVAVVMLVFLIVLLALSVFLFMRLRSASPPHEKSAKHF</sequence>
<reference evidence="3" key="3">
    <citation type="submission" date="2023-05" db="EMBL/GenBank/DDBJ databases">
        <authorList>
            <person name="Smith C.H."/>
        </authorList>
    </citation>
    <scope>NUCLEOTIDE SEQUENCE</scope>
    <source>
        <strain evidence="3">CHS0354</strain>
        <tissue evidence="3">Mantle</tissue>
    </source>
</reference>
<evidence type="ECO:0000256" key="1">
    <source>
        <dbReference type="SAM" id="MobiDB-lite"/>
    </source>
</evidence>
<reference evidence="3" key="2">
    <citation type="journal article" date="2021" name="Genome Biol. Evol.">
        <title>Developing a high-quality reference genome for a parasitic bivalve with doubly uniparental inheritance (Bivalvia: Unionida).</title>
        <authorList>
            <person name="Smith C.H."/>
        </authorList>
    </citation>
    <scope>NUCLEOTIDE SEQUENCE</scope>
    <source>
        <strain evidence="3">CHS0354</strain>
        <tissue evidence="3">Mantle</tissue>
    </source>
</reference>
<evidence type="ECO:0008006" key="5">
    <source>
        <dbReference type="Google" id="ProtNLM"/>
    </source>
</evidence>
<keyword evidence="2" id="KW-0812">Transmembrane</keyword>
<protein>
    <recommendedName>
        <fullName evidence="5">ZP domain-containing protein</fullName>
    </recommendedName>
</protein>
<organism evidence="3 4">
    <name type="scientific">Potamilus streckersoni</name>
    <dbReference type="NCBI Taxonomy" id="2493646"/>
    <lineage>
        <taxon>Eukaryota</taxon>
        <taxon>Metazoa</taxon>
        <taxon>Spiralia</taxon>
        <taxon>Lophotrochozoa</taxon>
        <taxon>Mollusca</taxon>
        <taxon>Bivalvia</taxon>
        <taxon>Autobranchia</taxon>
        <taxon>Heteroconchia</taxon>
        <taxon>Palaeoheterodonta</taxon>
        <taxon>Unionida</taxon>
        <taxon>Unionoidea</taxon>
        <taxon>Unionidae</taxon>
        <taxon>Ambleminae</taxon>
        <taxon>Lampsilini</taxon>
        <taxon>Potamilus</taxon>
    </lineage>
</organism>
<feature type="compositionally biased region" description="Polar residues" evidence="1">
    <location>
        <begin position="80"/>
        <end position="89"/>
    </location>
</feature>
<accession>A0AAE0SZE3</accession>
<dbReference type="Proteomes" id="UP001195483">
    <property type="component" value="Unassembled WGS sequence"/>
</dbReference>